<dbReference type="Proteomes" id="UP000276215">
    <property type="component" value="Unassembled WGS sequence"/>
</dbReference>
<name>A0A3N4JRQ3_9PEZI</name>
<dbReference type="SMART" id="SM00198">
    <property type="entry name" value="SCP"/>
    <property type="match status" value="1"/>
</dbReference>
<organism evidence="4 5">
    <name type="scientific">Choiromyces venosus 120613-1</name>
    <dbReference type="NCBI Taxonomy" id="1336337"/>
    <lineage>
        <taxon>Eukaryota</taxon>
        <taxon>Fungi</taxon>
        <taxon>Dikarya</taxon>
        <taxon>Ascomycota</taxon>
        <taxon>Pezizomycotina</taxon>
        <taxon>Pezizomycetes</taxon>
        <taxon>Pezizales</taxon>
        <taxon>Tuberaceae</taxon>
        <taxon>Choiromyces</taxon>
    </lineage>
</organism>
<dbReference type="SUPFAM" id="SSF55797">
    <property type="entry name" value="PR-1-like"/>
    <property type="match status" value="1"/>
</dbReference>
<feature type="signal peptide" evidence="2">
    <location>
        <begin position="1"/>
        <end position="19"/>
    </location>
</feature>
<protein>
    <submittedName>
        <fullName evidence="4">PR-1-like protein</fullName>
    </submittedName>
</protein>
<feature type="region of interest" description="Disordered" evidence="1">
    <location>
        <begin position="50"/>
        <end position="113"/>
    </location>
</feature>
<dbReference type="AlphaFoldDB" id="A0A3N4JRQ3"/>
<dbReference type="STRING" id="1336337.A0A3N4JRQ3"/>
<feature type="compositionally biased region" description="Polar residues" evidence="1">
    <location>
        <begin position="71"/>
        <end position="80"/>
    </location>
</feature>
<feature type="domain" description="SCP" evidence="3">
    <location>
        <begin position="164"/>
        <end position="290"/>
    </location>
</feature>
<keyword evidence="2" id="KW-0732">Signal</keyword>
<feature type="chain" id="PRO_5018004302" evidence="2">
    <location>
        <begin position="20"/>
        <end position="300"/>
    </location>
</feature>
<dbReference type="OrthoDB" id="337038at2759"/>
<dbReference type="EMBL" id="ML120383">
    <property type="protein sequence ID" value="RPA99947.1"/>
    <property type="molecule type" value="Genomic_DNA"/>
</dbReference>
<keyword evidence="5" id="KW-1185">Reference proteome</keyword>
<evidence type="ECO:0000313" key="5">
    <source>
        <dbReference type="Proteomes" id="UP000276215"/>
    </source>
</evidence>
<evidence type="ECO:0000256" key="2">
    <source>
        <dbReference type="SAM" id="SignalP"/>
    </source>
</evidence>
<accession>A0A3N4JRQ3</accession>
<dbReference type="Gene3D" id="3.40.33.10">
    <property type="entry name" value="CAP"/>
    <property type="match status" value="1"/>
</dbReference>
<dbReference type="InterPro" id="IPR035940">
    <property type="entry name" value="CAP_sf"/>
</dbReference>
<evidence type="ECO:0000259" key="3">
    <source>
        <dbReference type="SMART" id="SM00198"/>
    </source>
</evidence>
<evidence type="ECO:0000256" key="1">
    <source>
        <dbReference type="SAM" id="MobiDB-lite"/>
    </source>
</evidence>
<reference evidence="4 5" key="1">
    <citation type="journal article" date="2018" name="Nat. Ecol. Evol.">
        <title>Pezizomycetes genomes reveal the molecular basis of ectomycorrhizal truffle lifestyle.</title>
        <authorList>
            <person name="Murat C."/>
            <person name="Payen T."/>
            <person name="Noel B."/>
            <person name="Kuo A."/>
            <person name="Morin E."/>
            <person name="Chen J."/>
            <person name="Kohler A."/>
            <person name="Krizsan K."/>
            <person name="Balestrini R."/>
            <person name="Da Silva C."/>
            <person name="Montanini B."/>
            <person name="Hainaut M."/>
            <person name="Levati E."/>
            <person name="Barry K.W."/>
            <person name="Belfiori B."/>
            <person name="Cichocki N."/>
            <person name="Clum A."/>
            <person name="Dockter R.B."/>
            <person name="Fauchery L."/>
            <person name="Guy J."/>
            <person name="Iotti M."/>
            <person name="Le Tacon F."/>
            <person name="Lindquist E.A."/>
            <person name="Lipzen A."/>
            <person name="Malagnac F."/>
            <person name="Mello A."/>
            <person name="Molinier V."/>
            <person name="Miyauchi S."/>
            <person name="Poulain J."/>
            <person name="Riccioni C."/>
            <person name="Rubini A."/>
            <person name="Sitrit Y."/>
            <person name="Splivallo R."/>
            <person name="Traeger S."/>
            <person name="Wang M."/>
            <person name="Zifcakova L."/>
            <person name="Wipf D."/>
            <person name="Zambonelli A."/>
            <person name="Paolocci F."/>
            <person name="Nowrousian M."/>
            <person name="Ottonello S."/>
            <person name="Baldrian P."/>
            <person name="Spatafora J.W."/>
            <person name="Henrissat B."/>
            <person name="Nagy L.G."/>
            <person name="Aury J.M."/>
            <person name="Wincker P."/>
            <person name="Grigoriev I.V."/>
            <person name="Bonfante P."/>
            <person name="Martin F.M."/>
        </authorList>
    </citation>
    <scope>NUCLEOTIDE SEQUENCE [LARGE SCALE GENOMIC DNA]</scope>
    <source>
        <strain evidence="4 5">120613-1</strain>
    </source>
</reference>
<dbReference type="InterPro" id="IPR014044">
    <property type="entry name" value="CAP_dom"/>
</dbReference>
<feature type="compositionally biased region" description="Pro residues" evidence="1">
    <location>
        <begin position="54"/>
        <end position="64"/>
    </location>
</feature>
<evidence type="ECO:0000313" key="4">
    <source>
        <dbReference type="EMBL" id="RPA99947.1"/>
    </source>
</evidence>
<sequence>MRVAYTTILSTALAASALAFPFRGGNQKRDEVVEVVTECTTVITTEFVTVDPAPATPTPTPSSTPTPDANPIQSKDNGPTPQVEYSKVWTFTKSHKPQTSPPPAPETTPTPVVTTPPVVQTPTPIPTPSTSAPVEPVITTPPVAGPTTTPPAPVATTAPAADSSFESQILQAHNDKRALHGVPALTYDTTMATFAASVCSSCVFKHSGGSYGENLAAGYSTPAAAIQAWYDEVSQYNYAAGQFSSATGHFTQMVWKAATKVGCAVKSCSGTNGTPGDFLTCNYDTGNVIGEFVANVLPPV</sequence>
<proteinExistence type="predicted"/>
<gene>
    <name evidence="4" type="ORF">L873DRAFT_1681744</name>
</gene>
<dbReference type="PRINTS" id="PR00837">
    <property type="entry name" value="V5TPXLIKE"/>
</dbReference>
<dbReference type="PANTHER" id="PTHR10334">
    <property type="entry name" value="CYSTEINE-RICH SECRETORY PROTEIN-RELATED"/>
    <property type="match status" value="1"/>
</dbReference>
<feature type="compositionally biased region" description="Pro residues" evidence="1">
    <location>
        <begin position="99"/>
        <end position="108"/>
    </location>
</feature>
<dbReference type="InterPro" id="IPR001283">
    <property type="entry name" value="CRISP-related"/>
</dbReference>
<dbReference type="Pfam" id="PF00188">
    <property type="entry name" value="CAP"/>
    <property type="match status" value="1"/>
</dbReference>